<reference evidence="1 2" key="1">
    <citation type="submission" date="2014-07" db="EMBL/GenBank/DDBJ databases">
        <authorList>
            <person name="McCorrison J."/>
            <person name="Sanka R."/>
            <person name="Torralba M."/>
            <person name="Gillis M."/>
            <person name="Haft D.H."/>
            <person name="Methe B."/>
            <person name="Sutton G."/>
            <person name="Nelson K.E."/>
        </authorList>
    </citation>
    <scope>NUCLEOTIDE SEQUENCE [LARGE SCALE GENOMIC DNA]</scope>
    <source>
        <strain evidence="1 2">DNF00853</strain>
    </source>
</reference>
<dbReference type="EMBL" id="JRNN01000029">
    <property type="protein sequence ID" value="KGF36183.1"/>
    <property type="molecule type" value="Genomic_DNA"/>
</dbReference>
<gene>
    <name evidence="1" type="ORF">HMPREF2137_02615</name>
</gene>
<evidence type="ECO:0000313" key="2">
    <source>
        <dbReference type="Proteomes" id="UP000029556"/>
    </source>
</evidence>
<accession>A0A095ZNB9</accession>
<comment type="caution">
    <text evidence="1">The sequence shown here is derived from an EMBL/GenBank/DDBJ whole genome shotgun (WGS) entry which is preliminary data.</text>
</comment>
<dbReference type="RefSeq" id="WP_036871914.1">
    <property type="nucleotide sequence ID" value="NZ_JRNN01000029.1"/>
</dbReference>
<evidence type="ECO:0000313" key="1">
    <source>
        <dbReference type="EMBL" id="KGF36183.1"/>
    </source>
</evidence>
<organism evidence="1 2">
    <name type="scientific">Hoylesella buccalis DNF00853</name>
    <dbReference type="NCBI Taxonomy" id="1401074"/>
    <lineage>
        <taxon>Bacteria</taxon>
        <taxon>Pseudomonadati</taxon>
        <taxon>Bacteroidota</taxon>
        <taxon>Bacteroidia</taxon>
        <taxon>Bacteroidales</taxon>
        <taxon>Prevotellaceae</taxon>
        <taxon>Hoylesella</taxon>
    </lineage>
</organism>
<name>A0A095ZNB9_9BACT</name>
<dbReference type="Proteomes" id="UP000029556">
    <property type="component" value="Unassembled WGS sequence"/>
</dbReference>
<protein>
    <submittedName>
        <fullName evidence="1">Uncharacterized protein</fullName>
    </submittedName>
</protein>
<dbReference type="AlphaFoldDB" id="A0A095ZNB9"/>
<proteinExistence type="predicted"/>
<sequence>MKKYIILLLLAEVSFFSACTEDRSEYLNSDNFIKISGIAEEYKVVSFSEEKLQIKPSVESSFPESDMTYFWTYYNTKNAEIEKTDKKGRKYYISPDTIGRDKDLDFLVKLGDGEYTLVFTAKSKSTGYFQQYVAKLQTQSSLSHGFYILKENEDGDTDVDLFKYTDNKLISDVIMTSQGKALRGKPRALDINHQLAYIDSNTDEKSGTNMLCITTEQDQVYWIRALDGKTVKDFSNFYYEQVSNIKPYRVVRGTYSEFLFTDQGIFNGYTAKYGNGLLGEIAGYGSSRHVVQATKAQNYYLVYWSLPEHDIKMLNFRGQLFDIEKNAEEKEIQYETTNLKNLECLYAGLNFAETFFAKAYFLFENNLNHQKLLYEILCQKDKAVLNNVKVIEPTSHYAKASLRAICAKSATIAYAVDQNKIYSYSLAGPANEKELKFQGLPANEKITFLSNRYFLHETASFDYLIVGTQTGNTYKLYFYEVTGGEPTGAPKYTTSGKGILKSLGYVDPTVADMEDGAIAPVLDE</sequence>
<dbReference type="InterPro" id="IPR032183">
    <property type="entry name" value="PKD-like"/>
</dbReference>
<dbReference type="OrthoDB" id="1061929at2"/>
<dbReference type="Pfam" id="PF16407">
    <property type="entry name" value="PKD_2"/>
    <property type="match status" value="1"/>
</dbReference>